<organism evidence="1 2">
    <name type="scientific">Pendulispora brunnea</name>
    <dbReference type="NCBI Taxonomy" id="2905690"/>
    <lineage>
        <taxon>Bacteria</taxon>
        <taxon>Pseudomonadati</taxon>
        <taxon>Myxococcota</taxon>
        <taxon>Myxococcia</taxon>
        <taxon>Myxococcales</taxon>
        <taxon>Sorangiineae</taxon>
        <taxon>Pendulisporaceae</taxon>
        <taxon>Pendulispora</taxon>
    </lineage>
</organism>
<sequence>MSVPPAIGPGMITRQVRVRARDVVFLKGIVEALEGVAQVFAERGGDLTLAAPEGRERELDAIIDDLCRELGAMRVE</sequence>
<protein>
    <submittedName>
        <fullName evidence="1">DUF4911 domain-containing protein</fullName>
    </submittedName>
</protein>
<gene>
    <name evidence="1" type="ORF">LZC95_12785</name>
</gene>
<dbReference type="RefSeq" id="WP_394848324.1">
    <property type="nucleotide sequence ID" value="NZ_CP089982.1"/>
</dbReference>
<dbReference type="InterPro" id="IPR032587">
    <property type="entry name" value="DUF4911"/>
</dbReference>
<evidence type="ECO:0000313" key="2">
    <source>
        <dbReference type="Proteomes" id="UP001379533"/>
    </source>
</evidence>
<dbReference type="EMBL" id="CP089982">
    <property type="protein sequence ID" value="WXA97706.1"/>
    <property type="molecule type" value="Genomic_DNA"/>
</dbReference>
<keyword evidence="2" id="KW-1185">Reference proteome</keyword>
<proteinExistence type="predicted"/>
<name>A0ABZ2KGL5_9BACT</name>
<reference evidence="1 2" key="1">
    <citation type="submission" date="2021-12" db="EMBL/GenBank/DDBJ databases">
        <title>Discovery of the Pendulisporaceae a myxobacterial family with distinct sporulation behavior and unique specialized metabolism.</title>
        <authorList>
            <person name="Garcia R."/>
            <person name="Popoff A."/>
            <person name="Bader C.D."/>
            <person name="Loehr J."/>
            <person name="Walesch S."/>
            <person name="Walt C."/>
            <person name="Boldt J."/>
            <person name="Bunk B."/>
            <person name="Haeckl F.J.F.P.J."/>
            <person name="Gunesch A.P."/>
            <person name="Birkelbach J."/>
            <person name="Nuebel U."/>
            <person name="Pietschmann T."/>
            <person name="Bach T."/>
            <person name="Mueller R."/>
        </authorList>
    </citation>
    <scope>NUCLEOTIDE SEQUENCE [LARGE SCALE GENOMIC DNA]</scope>
    <source>
        <strain evidence="1 2">MSr12523</strain>
    </source>
</reference>
<accession>A0ABZ2KGL5</accession>
<dbReference type="Proteomes" id="UP001379533">
    <property type="component" value="Chromosome"/>
</dbReference>
<evidence type="ECO:0000313" key="1">
    <source>
        <dbReference type="EMBL" id="WXA97706.1"/>
    </source>
</evidence>
<dbReference type="Pfam" id="PF16256">
    <property type="entry name" value="DUF4911"/>
    <property type="match status" value="1"/>
</dbReference>